<sequence length="75" mass="8485">MATMNISLPDEMKAFVEAQVKSGLYANASDFFRDAIRDRMWTREALLEALVEGEKSGIDDLSPREAFEEFLKANP</sequence>
<dbReference type="RefSeq" id="WP_317081768.1">
    <property type="nucleotide sequence ID" value="NZ_CP136594.1"/>
</dbReference>
<dbReference type="NCBIfam" id="TIGR02606">
    <property type="entry name" value="antidote_CC2985"/>
    <property type="match status" value="1"/>
</dbReference>
<evidence type="ECO:0000256" key="2">
    <source>
        <dbReference type="ARBA" id="ARBA00022649"/>
    </source>
</evidence>
<dbReference type="PANTHER" id="PTHR36582">
    <property type="entry name" value="ANTITOXIN PARD"/>
    <property type="match status" value="1"/>
</dbReference>
<dbReference type="InterPro" id="IPR010985">
    <property type="entry name" value="Ribbon_hlx_hlx"/>
</dbReference>
<dbReference type="Gene3D" id="6.10.10.120">
    <property type="entry name" value="Antitoxin ParD1-like"/>
    <property type="match status" value="1"/>
</dbReference>
<comment type="similarity">
    <text evidence="1">Belongs to the ParD antitoxin family.</text>
</comment>
<name>A0AA97I1B8_9SPHN</name>
<dbReference type="EMBL" id="CP136594">
    <property type="protein sequence ID" value="WOE75135.1"/>
    <property type="molecule type" value="Genomic_DNA"/>
</dbReference>
<keyword evidence="2" id="KW-1277">Toxin-antitoxin system</keyword>
<dbReference type="PANTHER" id="PTHR36582:SF2">
    <property type="entry name" value="ANTITOXIN PARD"/>
    <property type="match status" value="1"/>
</dbReference>
<dbReference type="InterPro" id="IPR038296">
    <property type="entry name" value="ParD_sf"/>
</dbReference>
<dbReference type="AlphaFoldDB" id="A0AA97I1B8"/>
<evidence type="ECO:0000313" key="3">
    <source>
        <dbReference type="EMBL" id="WOE75135.1"/>
    </source>
</evidence>
<evidence type="ECO:0000313" key="4">
    <source>
        <dbReference type="Proteomes" id="UP001302429"/>
    </source>
</evidence>
<dbReference type="Proteomes" id="UP001302429">
    <property type="component" value="Chromosome"/>
</dbReference>
<protein>
    <submittedName>
        <fullName evidence="3">Type II toxin-antitoxin system ParD family antitoxin</fullName>
    </submittedName>
</protein>
<dbReference type="GO" id="GO:0006355">
    <property type="term" value="P:regulation of DNA-templated transcription"/>
    <property type="evidence" value="ECO:0007669"/>
    <property type="project" value="InterPro"/>
</dbReference>
<dbReference type="CDD" id="cd22231">
    <property type="entry name" value="RHH_NikR_HicB-like"/>
    <property type="match status" value="1"/>
</dbReference>
<keyword evidence="4" id="KW-1185">Reference proteome</keyword>
<dbReference type="KEGG" id="acoa:RB602_15100"/>
<dbReference type="InterPro" id="IPR022789">
    <property type="entry name" value="ParD"/>
</dbReference>
<organism evidence="3 4">
    <name type="scientific">Alterisphingorhabdus coralli</name>
    <dbReference type="NCBI Taxonomy" id="3071408"/>
    <lineage>
        <taxon>Bacteria</taxon>
        <taxon>Pseudomonadati</taxon>
        <taxon>Pseudomonadota</taxon>
        <taxon>Alphaproteobacteria</taxon>
        <taxon>Sphingomonadales</taxon>
        <taxon>Sphingomonadaceae</taxon>
        <taxon>Alterisphingorhabdus (ex Yan et al. 2024)</taxon>
    </lineage>
</organism>
<accession>A0AA97I1B8</accession>
<dbReference type="SUPFAM" id="SSF47598">
    <property type="entry name" value="Ribbon-helix-helix"/>
    <property type="match status" value="1"/>
</dbReference>
<dbReference type="Pfam" id="PF03693">
    <property type="entry name" value="ParD_antitoxin"/>
    <property type="match status" value="1"/>
</dbReference>
<evidence type="ECO:0000256" key="1">
    <source>
        <dbReference type="ARBA" id="ARBA00008580"/>
    </source>
</evidence>
<gene>
    <name evidence="3" type="ORF">RB602_15100</name>
</gene>
<proteinExistence type="inferred from homology"/>
<reference evidence="3 4" key="1">
    <citation type="submission" date="2023-10" db="EMBL/GenBank/DDBJ databases">
        <title>Complete genome sequence of a Sphingomonadaceae bacterium.</title>
        <authorList>
            <person name="Yan C."/>
        </authorList>
    </citation>
    <scope>NUCLEOTIDE SEQUENCE [LARGE SCALE GENOMIC DNA]</scope>
    <source>
        <strain evidence="3 4">SCSIO 66989</strain>
    </source>
</reference>